<dbReference type="Gene3D" id="1.20.58.60">
    <property type="match status" value="4"/>
</dbReference>
<name>A0ABD2QMY6_9PLAT</name>
<dbReference type="PROSITE" id="PS50010">
    <property type="entry name" value="DH_2"/>
    <property type="match status" value="1"/>
</dbReference>
<dbReference type="InterPro" id="IPR001251">
    <property type="entry name" value="CRAL-TRIO_dom"/>
</dbReference>
<dbReference type="InterPro" id="IPR055251">
    <property type="entry name" value="SOS1_NGEF_PH"/>
</dbReference>
<keyword evidence="6" id="KW-1185">Reference proteome</keyword>
<feature type="region of interest" description="Disordered" evidence="2">
    <location>
        <begin position="1318"/>
        <end position="1341"/>
    </location>
</feature>
<dbReference type="SUPFAM" id="SSF48065">
    <property type="entry name" value="DBL homology domain (DH-domain)"/>
    <property type="match status" value="1"/>
</dbReference>
<evidence type="ECO:0000313" key="6">
    <source>
        <dbReference type="Proteomes" id="UP001626550"/>
    </source>
</evidence>
<dbReference type="InterPro" id="IPR000219">
    <property type="entry name" value="DH_dom"/>
</dbReference>
<gene>
    <name evidence="5" type="ORF">Ciccas_000416</name>
</gene>
<dbReference type="InterPro" id="IPR035899">
    <property type="entry name" value="DBL_dom_sf"/>
</dbReference>
<feature type="domain" description="PH" evidence="3">
    <location>
        <begin position="1556"/>
        <end position="1671"/>
    </location>
</feature>
<dbReference type="Pfam" id="PF22697">
    <property type="entry name" value="SOS1_NGEF_PH"/>
    <property type="match status" value="1"/>
</dbReference>
<organism evidence="5 6">
    <name type="scientific">Cichlidogyrus casuarinus</name>
    <dbReference type="NCBI Taxonomy" id="1844966"/>
    <lineage>
        <taxon>Eukaryota</taxon>
        <taxon>Metazoa</taxon>
        <taxon>Spiralia</taxon>
        <taxon>Lophotrochozoa</taxon>
        <taxon>Platyhelminthes</taxon>
        <taxon>Monogenea</taxon>
        <taxon>Monopisthocotylea</taxon>
        <taxon>Dactylogyridea</taxon>
        <taxon>Ancyrocephalidae</taxon>
        <taxon>Cichlidogyrus</taxon>
    </lineage>
</organism>
<dbReference type="InterPro" id="IPR001849">
    <property type="entry name" value="PH_domain"/>
</dbReference>
<feature type="compositionally biased region" description="Low complexity" evidence="2">
    <location>
        <begin position="1319"/>
        <end position="1341"/>
    </location>
</feature>
<dbReference type="SMART" id="SM00325">
    <property type="entry name" value="RhoGEF"/>
    <property type="match status" value="1"/>
</dbReference>
<accession>A0ABD2QMY6</accession>
<protein>
    <recommendedName>
        <fullName evidence="7">Kalirin</fullName>
    </recommendedName>
</protein>
<dbReference type="EMBL" id="JBJKFK010000022">
    <property type="protein sequence ID" value="KAL3320890.1"/>
    <property type="molecule type" value="Genomic_DNA"/>
</dbReference>
<reference evidence="5 6" key="1">
    <citation type="submission" date="2024-11" db="EMBL/GenBank/DDBJ databases">
        <title>Adaptive evolution of stress response genes in parasites aligns with host niche diversity.</title>
        <authorList>
            <person name="Hahn C."/>
            <person name="Resl P."/>
        </authorList>
    </citation>
    <scope>NUCLEOTIDE SEQUENCE [LARGE SCALE GENOMIC DNA]</scope>
    <source>
        <strain evidence="5">EGGRZ-B1_66</strain>
        <tissue evidence="5">Body</tissue>
    </source>
</reference>
<dbReference type="SMART" id="SM00516">
    <property type="entry name" value="SEC14"/>
    <property type="match status" value="1"/>
</dbReference>
<dbReference type="CDD" id="cd00176">
    <property type="entry name" value="SPEC"/>
    <property type="match status" value="2"/>
</dbReference>
<dbReference type="CDD" id="cd00170">
    <property type="entry name" value="SEC14"/>
    <property type="match status" value="1"/>
</dbReference>
<dbReference type="SMART" id="SM00233">
    <property type="entry name" value="PH"/>
    <property type="match status" value="1"/>
</dbReference>
<evidence type="ECO:0000313" key="5">
    <source>
        <dbReference type="EMBL" id="KAL3320890.1"/>
    </source>
</evidence>
<dbReference type="Pfam" id="PF00621">
    <property type="entry name" value="RhoGEF"/>
    <property type="match status" value="1"/>
</dbReference>
<dbReference type="Proteomes" id="UP001626550">
    <property type="component" value="Unassembled WGS sequence"/>
</dbReference>
<dbReference type="InterPro" id="IPR036865">
    <property type="entry name" value="CRAL-TRIO_dom_sf"/>
</dbReference>
<keyword evidence="1" id="KW-0344">Guanine-nucleotide releasing factor</keyword>
<dbReference type="SUPFAM" id="SSF46966">
    <property type="entry name" value="Spectrin repeat"/>
    <property type="match status" value="4"/>
</dbReference>
<dbReference type="SUPFAM" id="SSF50729">
    <property type="entry name" value="PH domain-like"/>
    <property type="match status" value="1"/>
</dbReference>
<evidence type="ECO:0008006" key="7">
    <source>
        <dbReference type="Google" id="ProtNLM"/>
    </source>
</evidence>
<feature type="domain" description="DH" evidence="4">
    <location>
        <begin position="1357"/>
        <end position="1542"/>
    </location>
</feature>
<dbReference type="Gene3D" id="1.20.900.10">
    <property type="entry name" value="Dbl homology (DH) domain"/>
    <property type="match status" value="1"/>
</dbReference>
<comment type="caution">
    <text evidence="5">The sequence shown here is derived from an EMBL/GenBank/DDBJ whole genome shotgun (WGS) entry which is preliminary data.</text>
</comment>
<evidence type="ECO:0000259" key="3">
    <source>
        <dbReference type="PROSITE" id="PS50003"/>
    </source>
</evidence>
<evidence type="ECO:0000256" key="1">
    <source>
        <dbReference type="ARBA" id="ARBA00022658"/>
    </source>
</evidence>
<dbReference type="Gene3D" id="3.40.525.10">
    <property type="entry name" value="CRAL-TRIO lipid binding domain"/>
    <property type="match status" value="1"/>
</dbReference>
<dbReference type="PROSITE" id="PS50003">
    <property type="entry name" value="PH_DOMAIN"/>
    <property type="match status" value="1"/>
</dbReference>
<dbReference type="CDD" id="cd00160">
    <property type="entry name" value="RhoGEF"/>
    <property type="match status" value="1"/>
</dbReference>
<dbReference type="InterPro" id="IPR018159">
    <property type="entry name" value="Spectrin/alpha-actinin"/>
</dbReference>
<dbReference type="InterPro" id="IPR011993">
    <property type="entry name" value="PH-like_dom_sf"/>
</dbReference>
<sequence length="1795" mass="202236">MKNDHYASKATDTYTKCIGFIDLVQASDKDNERWRKADASCRNCPQVRSGHHIVIQQSCQHARGQVLHVHSPGQPSQVHRQAHASDLANRSNINGGQNQKVALKASDLAPLLREKIALLPGGRTQRGGPILCFPSNSKADEHPFEELFMLVRYLTYLPDESIKKNGFAVVIDMRSGTTWHSVKPILKVLEECIGDNVTMTFIIKPDKFLEKQKASMNVAKFSFQIQVVSVENLFKEIDPSQLTVELEGSLPYNHEEWIRIRISLEDFFMFTHDMSDKFGYLFLLLDRKFNPENVSEAKRILEEHRNIKAKITQAPIDVLEAEADRLTTWLRYGITASDSGIHNQSFASSNSNLSCAASSSLMSKAGASFIATSWVSMNPDFQLLAPQVRTTITQLYDFRAHLQQKWDYVRARLEQIFQLRMFEDDAGRMAHWLDHQRNLFLNHNVDIGGSASKASELHAEHRQFLNSCTGVREQVTRLTGVAGMLSDHGHFASQRILKQASKLDHDWKSFMAALEDRSRMLQLSASFHSRAEAFFANCPRWEAAMRRLNGKGVKELNESLSMLHQYWQQVQSAHSEVCNEGRLLANHLSTPVPTGSHTCLAASVDYSQGRKHCTELVHELWTWYKQLERLYTDSRRRITARLALLMFKEDVGQVLAWLSDHGEPFLQRQTAIGKSSQRAEQLYNAHMQFEQVAANTLTNAEKLITAADELATQAEDPEEILQEASELQRRIGSFTRSVDSRRNTLELACGFYGHTKELFNWLHSLRESYNPMELLPSTIEGMEEELKTFHRSRQAMESKANQVANEGEALFKRPIDAEETEHLKSILVQVSKDKCNVSNLLSERQNRLELCLQLRLFEADTQKAPKHYPWLADPKQAPDIPSLEEVSHLCLEALPLVDDVINKGKELTLSFESLGINFPAGGPYSSGGADSGLGSDDETAVERVTRLLQELADSVQQVDDLNERIAGELDWRRLQIQSKNVLKWIMRCEEILHESTTIPTSLKQSDQLLEDHMRFQPVLSEAHPNAVQCASRASFLLQQANNSTGEHPRKADFKSVVDTVASQWQKLVYAAEERNKLLTAASNWYKTSEQVLMVLQQLDNEYRKPEDPCQTKMVSAAAEGSVISLEALQSYLSSRIDKMAEQKEAFMKACTLARRTAEHFLKYLLRQPASVQGRGEVEASIKQTHHELTSNEEAVLQVWTARKRSLDECAQFIKFSLSGHPSPRKASSNVAALPPLSPQNPIFPTVHKMITACDQASRANSLHSGQFKELVVKLGNLMPRTEFASRKSTEQQQPIKTQIQLEMGAKAQMPDLKTKLDETLGSSTSLGSTESATSATSSGIGSSISGLSVDQMKLQRKRENLIKELIHTEKLYVNWLKECLDNYLTGMRTTPPGCTLRVPAGIQGKEGIVFGNLAQIYKFHQSTFEPELSRYGPDGKFLPEDVGHCFVAHADQLADLYVGYCVNNPESTDLLISEAGSFFQQLQAFLGLTESLQSYLIKPVQRITKYQLILKELRECSDNKSVGELNEGLEVMLNVPKKANDAVHTSMLQGLPDELPLANLGDVILQEQFTILEPKQLIKKAKERRLFLFDYCLIVAKELPSLPGEHRGKYLYKSHHLLAECNITEHVEGDQCKFALWTGRVPQTNDFRIVIKANSLETKQNWVRAMREVMRDRMFSLQSLLDKQNEGGAPAPSKQASLDDSLVDNNGIETFYILENYQSTSHDELSVSAHQIVQVLHRCDNKPQLPKLDSQSLQHAPLPSLVDPADYNPQAAGDWALVRAVLNNNSTNSFTTSEG</sequence>
<dbReference type="GO" id="GO:0005085">
    <property type="term" value="F:guanyl-nucleotide exchange factor activity"/>
    <property type="evidence" value="ECO:0007669"/>
    <property type="project" value="UniProtKB-KW"/>
</dbReference>
<dbReference type="Pfam" id="PF13716">
    <property type="entry name" value="CRAL_TRIO_2"/>
    <property type="match status" value="1"/>
</dbReference>
<dbReference type="SMART" id="SM00150">
    <property type="entry name" value="SPEC"/>
    <property type="match status" value="4"/>
</dbReference>
<dbReference type="Gene3D" id="2.30.29.30">
    <property type="entry name" value="Pleckstrin-homology domain (PH domain)/Phosphotyrosine-binding domain (PTB)"/>
    <property type="match status" value="1"/>
</dbReference>
<dbReference type="InterPro" id="IPR002017">
    <property type="entry name" value="Spectrin_repeat"/>
</dbReference>
<evidence type="ECO:0000256" key="2">
    <source>
        <dbReference type="SAM" id="MobiDB-lite"/>
    </source>
</evidence>
<proteinExistence type="predicted"/>
<dbReference type="InterPro" id="IPR051336">
    <property type="entry name" value="RhoGEF_Guanine_NuclExch_SF"/>
</dbReference>
<evidence type="ECO:0000259" key="4">
    <source>
        <dbReference type="PROSITE" id="PS50010"/>
    </source>
</evidence>
<dbReference type="Pfam" id="PF00435">
    <property type="entry name" value="Spectrin"/>
    <property type="match status" value="3"/>
</dbReference>
<dbReference type="PANTHER" id="PTHR22826">
    <property type="entry name" value="RHO GUANINE EXCHANGE FACTOR-RELATED"/>
    <property type="match status" value="1"/>
</dbReference>
<dbReference type="PANTHER" id="PTHR22826:SF106">
    <property type="entry name" value="TRIO, ISOFORM A"/>
    <property type="match status" value="1"/>
</dbReference>